<keyword evidence="8" id="KW-1185">Reference proteome</keyword>
<evidence type="ECO:0000313" key="9">
    <source>
        <dbReference type="WBParaSite" id="maker-uti_cns_0011543-snap-gene-0.6-mRNA-1"/>
    </source>
</evidence>
<keyword evidence="4" id="KW-0234">DNA repair</keyword>
<feature type="compositionally biased region" description="Basic residues" evidence="6">
    <location>
        <begin position="131"/>
        <end position="141"/>
    </location>
</feature>
<comment type="subcellular location">
    <subcellularLocation>
        <location evidence="1">Nucleus</location>
    </subcellularLocation>
</comment>
<reference evidence="9" key="1">
    <citation type="submission" date="2016-11" db="UniProtKB">
        <authorList>
            <consortium name="WormBaseParasite"/>
        </authorList>
    </citation>
    <scope>IDENTIFICATION</scope>
</reference>
<dbReference type="SMART" id="SM00292">
    <property type="entry name" value="BRCT"/>
    <property type="match status" value="2"/>
</dbReference>
<dbReference type="GO" id="GO:0004842">
    <property type="term" value="F:ubiquitin-protein transferase activity"/>
    <property type="evidence" value="ECO:0007669"/>
    <property type="project" value="InterPro"/>
</dbReference>
<dbReference type="InterPro" id="IPR001357">
    <property type="entry name" value="BRCT_dom"/>
</dbReference>
<keyword evidence="2" id="KW-0677">Repeat</keyword>
<feature type="compositionally biased region" description="Polar residues" evidence="6">
    <location>
        <begin position="451"/>
        <end position="466"/>
    </location>
</feature>
<evidence type="ECO:0000256" key="6">
    <source>
        <dbReference type="SAM" id="MobiDB-lite"/>
    </source>
</evidence>
<keyword evidence="5" id="KW-0539">Nucleus</keyword>
<dbReference type="InterPro" id="IPR031099">
    <property type="entry name" value="BRCA1-associated"/>
</dbReference>
<name>A0A1I8ID72_9PLAT</name>
<feature type="region of interest" description="Disordered" evidence="6">
    <location>
        <begin position="337"/>
        <end position="414"/>
    </location>
</feature>
<evidence type="ECO:0000256" key="4">
    <source>
        <dbReference type="ARBA" id="ARBA00023204"/>
    </source>
</evidence>
<feature type="region of interest" description="Disordered" evidence="6">
    <location>
        <begin position="179"/>
        <end position="290"/>
    </location>
</feature>
<evidence type="ECO:0000256" key="1">
    <source>
        <dbReference type="ARBA" id="ARBA00004123"/>
    </source>
</evidence>
<dbReference type="GO" id="GO:0045944">
    <property type="term" value="P:positive regulation of transcription by RNA polymerase II"/>
    <property type="evidence" value="ECO:0007669"/>
    <property type="project" value="TreeGrafter"/>
</dbReference>
<feature type="compositionally biased region" description="Basic residues" evidence="6">
    <location>
        <begin position="389"/>
        <end position="398"/>
    </location>
</feature>
<feature type="region of interest" description="Disordered" evidence="6">
    <location>
        <begin position="111"/>
        <end position="151"/>
    </location>
</feature>
<dbReference type="AlphaFoldDB" id="A0A1I8ID72"/>
<evidence type="ECO:0000256" key="5">
    <source>
        <dbReference type="ARBA" id="ARBA00023242"/>
    </source>
</evidence>
<feature type="domain" description="BRCT" evidence="7">
    <location>
        <begin position="578"/>
        <end position="680"/>
    </location>
</feature>
<sequence length="704" mass="76093">NQTVPQLVTIIGMSSTHHQCEKISKIVSLIEDVIDCYDNTISRRLTAEPVDNMGAVEAKQTKATTAAAKATISATGSRHPNIGDAENLSTAVVSTSDGARPPLQPFNKTLARASRHSADAAVPTEPPTPPKRAKPSARRSHPVGANSNKDEGELKMAKFLREMDEVERFVLVIEESGCKSAEANDKQQAAENNRRHSAPAQQGAQQDNLAPADAANSKAADKEEEAEPRAKPEKVVKFAASAASASNVNSGSGRKRRLVLEEPPVAQNSNVDLDIDVTDDENNDDEEELDLFAEEADNGQADPASTSTSAVGCAPIRGGWKATMKRLKRPFARLSRHMQTTSTVDNADPVADAGPVVLTARQPRRSTAIFRLSRRPQKQPPQQQQATALKRRRQPTRRCKQEDEPAEASPDNIDAVLAGMPEFASDSFRVLTGRMLPPMASASDKLKEASGPQQPMSQTAHVTSSGLDPGQVAELRRLCELHSDRCAYQTRFQFDPNCHTTHVVIRESSVARVSERTLKYFQALVSGAWLLSFDWVSESLAAGSLLPESDFEIQGDLSCGVNHLGPARSRSGRDRCPGPSRLLEQFCIAPVGDFVNMPSFALQTLVQQCGGQFAASPESLPRRQAAGRLSVAVADQDDAKFSEARCQAIAASGDIVVLNRDWLLDSISKFRVQQLDSPEYCIAPDCSAVKTVVLAQLGTLTLSD</sequence>
<dbReference type="PANTHER" id="PTHR13763">
    <property type="entry name" value="BREAST CANCER TYPE 1 SUSCEPTIBILITY PROTEIN BRCA1"/>
    <property type="match status" value="1"/>
</dbReference>
<proteinExistence type="predicted"/>
<dbReference type="Gene3D" id="3.40.50.10190">
    <property type="entry name" value="BRCT domain"/>
    <property type="match status" value="2"/>
</dbReference>
<evidence type="ECO:0000259" key="7">
    <source>
        <dbReference type="PROSITE" id="PS50172"/>
    </source>
</evidence>
<dbReference type="PROSITE" id="PS50172">
    <property type="entry name" value="BRCT"/>
    <property type="match status" value="2"/>
</dbReference>
<dbReference type="WBParaSite" id="maker-uti_cns_0011543-snap-gene-0.6-mRNA-1">
    <property type="protein sequence ID" value="maker-uti_cns_0011543-snap-gene-0.6-mRNA-1"/>
    <property type="gene ID" value="maker-uti_cns_0011543-snap-gene-0.6"/>
</dbReference>
<dbReference type="GO" id="GO:0031436">
    <property type="term" value="C:BRCA1-BARD1 complex"/>
    <property type="evidence" value="ECO:0007669"/>
    <property type="project" value="TreeGrafter"/>
</dbReference>
<dbReference type="InterPro" id="IPR036420">
    <property type="entry name" value="BRCT_dom_sf"/>
</dbReference>
<dbReference type="GO" id="GO:0070531">
    <property type="term" value="C:BRCA1-A complex"/>
    <property type="evidence" value="ECO:0007669"/>
    <property type="project" value="TreeGrafter"/>
</dbReference>
<feature type="compositionally biased region" description="Basic and acidic residues" evidence="6">
    <location>
        <begin position="227"/>
        <end position="236"/>
    </location>
</feature>
<dbReference type="GO" id="GO:0008270">
    <property type="term" value="F:zinc ion binding"/>
    <property type="evidence" value="ECO:0007669"/>
    <property type="project" value="InterPro"/>
</dbReference>
<dbReference type="GO" id="GO:0003677">
    <property type="term" value="F:DNA binding"/>
    <property type="evidence" value="ECO:0007669"/>
    <property type="project" value="InterPro"/>
</dbReference>
<dbReference type="Proteomes" id="UP000095280">
    <property type="component" value="Unplaced"/>
</dbReference>
<evidence type="ECO:0000313" key="8">
    <source>
        <dbReference type="Proteomes" id="UP000095280"/>
    </source>
</evidence>
<dbReference type="InterPro" id="IPR011364">
    <property type="entry name" value="BRCA1"/>
</dbReference>
<keyword evidence="3" id="KW-0227">DNA damage</keyword>
<feature type="compositionally biased region" description="Acidic residues" evidence="6">
    <location>
        <begin position="273"/>
        <end position="290"/>
    </location>
</feature>
<dbReference type="PRINTS" id="PR00493">
    <property type="entry name" value="BRSTCANCERI"/>
</dbReference>
<accession>A0A1I8ID72</accession>
<evidence type="ECO:0000256" key="3">
    <source>
        <dbReference type="ARBA" id="ARBA00022763"/>
    </source>
</evidence>
<dbReference type="GO" id="GO:0000724">
    <property type="term" value="P:double-strand break repair via homologous recombination"/>
    <property type="evidence" value="ECO:0007669"/>
    <property type="project" value="TreeGrafter"/>
</dbReference>
<feature type="region of interest" description="Disordered" evidence="6">
    <location>
        <begin position="442"/>
        <end position="467"/>
    </location>
</feature>
<dbReference type="PANTHER" id="PTHR13763:SF0">
    <property type="entry name" value="BREAST CANCER TYPE 1 SUSCEPTIBILITY PROTEIN"/>
    <property type="match status" value="1"/>
</dbReference>
<feature type="compositionally biased region" description="Polar residues" evidence="6">
    <location>
        <begin position="199"/>
        <end position="208"/>
    </location>
</feature>
<feature type="compositionally biased region" description="Low complexity" evidence="6">
    <location>
        <begin position="239"/>
        <end position="252"/>
    </location>
</feature>
<dbReference type="SUPFAM" id="SSF52113">
    <property type="entry name" value="BRCT domain"/>
    <property type="match status" value="2"/>
</dbReference>
<protein>
    <submittedName>
        <fullName evidence="9">BRCT domain-containing protein</fullName>
    </submittedName>
</protein>
<evidence type="ECO:0000256" key="2">
    <source>
        <dbReference type="ARBA" id="ARBA00022737"/>
    </source>
</evidence>
<feature type="domain" description="BRCT" evidence="7">
    <location>
        <begin position="500"/>
        <end position="553"/>
    </location>
</feature>
<organism evidence="8 9">
    <name type="scientific">Macrostomum lignano</name>
    <dbReference type="NCBI Taxonomy" id="282301"/>
    <lineage>
        <taxon>Eukaryota</taxon>
        <taxon>Metazoa</taxon>
        <taxon>Spiralia</taxon>
        <taxon>Lophotrochozoa</taxon>
        <taxon>Platyhelminthes</taxon>
        <taxon>Rhabditophora</taxon>
        <taxon>Macrostomorpha</taxon>
        <taxon>Macrostomida</taxon>
        <taxon>Macrostomidae</taxon>
        <taxon>Macrostomum</taxon>
    </lineage>
</organism>